<proteinExistence type="predicted"/>
<evidence type="ECO:0000256" key="1">
    <source>
        <dbReference type="SAM" id="MobiDB-lite"/>
    </source>
</evidence>
<name>A0A2T0SGI5_9BACT</name>
<dbReference type="AlphaFoldDB" id="A0A2T0SGI5"/>
<accession>A0A2T0SGI5</accession>
<feature type="compositionally biased region" description="Low complexity" evidence="1">
    <location>
        <begin position="76"/>
        <end position="87"/>
    </location>
</feature>
<feature type="compositionally biased region" description="Gly residues" evidence="1">
    <location>
        <begin position="88"/>
        <end position="105"/>
    </location>
</feature>
<protein>
    <recommendedName>
        <fullName evidence="5">Neuropeptide-like protein 29</fullName>
    </recommendedName>
</protein>
<dbReference type="Proteomes" id="UP000238375">
    <property type="component" value="Unassembled WGS sequence"/>
</dbReference>
<evidence type="ECO:0000313" key="4">
    <source>
        <dbReference type="Proteomes" id="UP000238375"/>
    </source>
</evidence>
<evidence type="ECO:0008006" key="5">
    <source>
        <dbReference type="Google" id="ProtNLM"/>
    </source>
</evidence>
<dbReference type="RefSeq" id="WP_106139744.1">
    <property type="nucleotide sequence ID" value="NZ_PVTE01000021.1"/>
</dbReference>
<feature type="chain" id="PRO_5015529036" description="Neuropeptide-like protein 29" evidence="2">
    <location>
        <begin position="28"/>
        <end position="105"/>
    </location>
</feature>
<reference evidence="3 4" key="1">
    <citation type="submission" date="2018-03" db="EMBL/GenBank/DDBJ databases">
        <title>Genomic Encyclopedia of Archaeal and Bacterial Type Strains, Phase II (KMG-II): from individual species to whole genera.</title>
        <authorList>
            <person name="Goeker M."/>
        </authorList>
    </citation>
    <scope>NUCLEOTIDE SEQUENCE [LARGE SCALE GENOMIC DNA]</scope>
    <source>
        <strain evidence="3 4">DSM 28354</strain>
    </source>
</reference>
<dbReference type="PROSITE" id="PS51257">
    <property type="entry name" value="PROKAR_LIPOPROTEIN"/>
    <property type="match status" value="1"/>
</dbReference>
<feature type="signal peptide" evidence="2">
    <location>
        <begin position="1"/>
        <end position="27"/>
    </location>
</feature>
<sequence length="105" mass="11612">MKTLKLMPLLMATLMVVLLASCGPSYVGVNSRPAYGYYGRPYYGGYGGYGYYNRPYGYYRPPVIVQRRTYIAPAPRYNPPRNYAPNGRIGGGGNFNGGGRSRGPR</sequence>
<organism evidence="3 4">
    <name type="scientific">Spirosoma oryzae</name>
    <dbReference type="NCBI Taxonomy" id="1469603"/>
    <lineage>
        <taxon>Bacteria</taxon>
        <taxon>Pseudomonadati</taxon>
        <taxon>Bacteroidota</taxon>
        <taxon>Cytophagia</taxon>
        <taxon>Cytophagales</taxon>
        <taxon>Cytophagaceae</taxon>
        <taxon>Spirosoma</taxon>
    </lineage>
</organism>
<evidence type="ECO:0000313" key="3">
    <source>
        <dbReference type="EMBL" id="PRY32522.1"/>
    </source>
</evidence>
<keyword evidence="4" id="KW-1185">Reference proteome</keyword>
<dbReference type="EMBL" id="PVTE01000021">
    <property type="protein sequence ID" value="PRY32522.1"/>
    <property type="molecule type" value="Genomic_DNA"/>
</dbReference>
<evidence type="ECO:0000256" key="2">
    <source>
        <dbReference type="SAM" id="SignalP"/>
    </source>
</evidence>
<gene>
    <name evidence="3" type="ORF">CLV58_12122</name>
</gene>
<comment type="caution">
    <text evidence="3">The sequence shown here is derived from an EMBL/GenBank/DDBJ whole genome shotgun (WGS) entry which is preliminary data.</text>
</comment>
<keyword evidence="2" id="KW-0732">Signal</keyword>
<feature type="region of interest" description="Disordered" evidence="1">
    <location>
        <begin position="76"/>
        <end position="105"/>
    </location>
</feature>